<name>A0A9D4DZ79_DREPO</name>
<organism evidence="1 2">
    <name type="scientific">Dreissena polymorpha</name>
    <name type="common">Zebra mussel</name>
    <name type="synonym">Mytilus polymorpha</name>
    <dbReference type="NCBI Taxonomy" id="45954"/>
    <lineage>
        <taxon>Eukaryota</taxon>
        <taxon>Metazoa</taxon>
        <taxon>Spiralia</taxon>
        <taxon>Lophotrochozoa</taxon>
        <taxon>Mollusca</taxon>
        <taxon>Bivalvia</taxon>
        <taxon>Autobranchia</taxon>
        <taxon>Heteroconchia</taxon>
        <taxon>Euheterodonta</taxon>
        <taxon>Imparidentia</taxon>
        <taxon>Neoheterodontei</taxon>
        <taxon>Myida</taxon>
        <taxon>Dreissenoidea</taxon>
        <taxon>Dreissenidae</taxon>
        <taxon>Dreissena</taxon>
    </lineage>
</organism>
<reference evidence="1" key="2">
    <citation type="submission" date="2020-11" db="EMBL/GenBank/DDBJ databases">
        <authorList>
            <person name="McCartney M.A."/>
            <person name="Auch B."/>
            <person name="Kono T."/>
            <person name="Mallez S."/>
            <person name="Becker A."/>
            <person name="Gohl D.M."/>
            <person name="Silverstein K.A.T."/>
            <person name="Koren S."/>
            <person name="Bechman K.B."/>
            <person name="Herman A."/>
            <person name="Abrahante J.E."/>
            <person name="Garbe J."/>
        </authorList>
    </citation>
    <scope>NUCLEOTIDE SEQUENCE</scope>
    <source>
        <strain evidence="1">Duluth1</strain>
        <tissue evidence="1">Whole animal</tissue>
    </source>
</reference>
<reference evidence="1" key="1">
    <citation type="journal article" date="2019" name="bioRxiv">
        <title>The Genome of the Zebra Mussel, Dreissena polymorpha: A Resource for Invasive Species Research.</title>
        <authorList>
            <person name="McCartney M.A."/>
            <person name="Auch B."/>
            <person name="Kono T."/>
            <person name="Mallez S."/>
            <person name="Zhang Y."/>
            <person name="Obille A."/>
            <person name="Becker A."/>
            <person name="Abrahante J.E."/>
            <person name="Garbe J."/>
            <person name="Badalamenti J.P."/>
            <person name="Herman A."/>
            <person name="Mangelson H."/>
            <person name="Liachko I."/>
            <person name="Sullivan S."/>
            <person name="Sone E.D."/>
            <person name="Koren S."/>
            <person name="Silverstein K.A.T."/>
            <person name="Beckman K.B."/>
            <person name="Gohl D.M."/>
        </authorList>
    </citation>
    <scope>NUCLEOTIDE SEQUENCE</scope>
    <source>
        <strain evidence="1">Duluth1</strain>
        <tissue evidence="1">Whole animal</tissue>
    </source>
</reference>
<accession>A0A9D4DZ79</accession>
<gene>
    <name evidence="1" type="ORF">DPMN_172109</name>
</gene>
<keyword evidence="2" id="KW-1185">Reference proteome</keyword>
<sequence length="95" mass="10269">MSATLTTYNAEAIEENKENLDFPDIPSHELKEILSCVEVVEQSQKENVSYNPKSSEIQLSSSHTLNKALGMGTSMLSGANISGGNFTSNINFGTK</sequence>
<proteinExistence type="predicted"/>
<comment type="caution">
    <text evidence="1">The sequence shown here is derived from an EMBL/GenBank/DDBJ whole genome shotgun (WGS) entry which is preliminary data.</text>
</comment>
<dbReference type="EMBL" id="JAIWYP010000009">
    <property type="protein sequence ID" value="KAH3770814.1"/>
    <property type="molecule type" value="Genomic_DNA"/>
</dbReference>
<dbReference type="Proteomes" id="UP000828390">
    <property type="component" value="Unassembled WGS sequence"/>
</dbReference>
<protein>
    <submittedName>
        <fullName evidence="1">Uncharacterized protein</fullName>
    </submittedName>
</protein>
<evidence type="ECO:0000313" key="1">
    <source>
        <dbReference type="EMBL" id="KAH3770814.1"/>
    </source>
</evidence>
<evidence type="ECO:0000313" key="2">
    <source>
        <dbReference type="Proteomes" id="UP000828390"/>
    </source>
</evidence>
<dbReference type="AlphaFoldDB" id="A0A9D4DZ79"/>